<keyword evidence="10" id="KW-0282">Flagellum</keyword>
<keyword evidence="11" id="KW-1185">Reference proteome</keyword>
<dbReference type="Proteomes" id="UP001399917">
    <property type="component" value="Unassembled WGS sequence"/>
</dbReference>
<name>A0ABP7JXQ2_9RHOB</name>
<evidence type="ECO:0000313" key="11">
    <source>
        <dbReference type="Proteomes" id="UP001399917"/>
    </source>
</evidence>
<comment type="caution">
    <text evidence="10">The sequence shown here is derived from an EMBL/GenBank/DDBJ whole genome shotgun (WGS) entry which is preliminary data.</text>
</comment>
<dbReference type="Pfam" id="PF22638">
    <property type="entry name" value="FlgK_D1"/>
    <property type="match status" value="1"/>
</dbReference>
<reference evidence="11" key="1">
    <citation type="journal article" date="2019" name="Int. J. Syst. Evol. Microbiol.">
        <title>The Global Catalogue of Microorganisms (GCM) 10K type strain sequencing project: providing services to taxonomists for standard genome sequencing and annotation.</title>
        <authorList>
            <consortium name="The Broad Institute Genomics Platform"/>
            <consortium name="The Broad Institute Genome Sequencing Center for Infectious Disease"/>
            <person name="Wu L."/>
            <person name="Ma J."/>
        </authorList>
    </citation>
    <scope>NUCLEOTIDE SEQUENCE [LARGE SCALE GENOMIC DNA]</scope>
    <source>
        <strain evidence="11">JCM 17190</strain>
    </source>
</reference>
<gene>
    <name evidence="10" type="primary">flgK</name>
    <name evidence="10" type="ORF">GCM10022404_07010</name>
</gene>
<dbReference type="RefSeq" id="WP_344843532.1">
    <property type="nucleotide sequence ID" value="NZ_BAABDF010000003.1"/>
</dbReference>
<dbReference type="InterPro" id="IPR001444">
    <property type="entry name" value="Flag_bb_rod_N"/>
</dbReference>
<dbReference type="Pfam" id="PF06429">
    <property type="entry name" value="Flg_bbr_C"/>
    <property type="match status" value="1"/>
</dbReference>
<evidence type="ECO:0000259" key="8">
    <source>
        <dbReference type="Pfam" id="PF06429"/>
    </source>
</evidence>
<feature type="domain" description="Flagellar basal-body/hook protein C-terminal" evidence="8">
    <location>
        <begin position="448"/>
        <end position="484"/>
    </location>
</feature>
<keyword evidence="6" id="KW-0975">Bacterial flagellum</keyword>
<comment type="subcellular location">
    <subcellularLocation>
        <location evidence="1">Bacterial flagellum basal body</location>
    </subcellularLocation>
    <subcellularLocation>
        <location evidence="2">Secreted</location>
    </subcellularLocation>
</comment>
<organism evidence="10 11">
    <name type="scientific">Celeribacter arenosi</name>
    <dbReference type="NCBI Taxonomy" id="792649"/>
    <lineage>
        <taxon>Bacteria</taxon>
        <taxon>Pseudomonadati</taxon>
        <taxon>Pseudomonadota</taxon>
        <taxon>Alphaproteobacteria</taxon>
        <taxon>Rhodobacterales</taxon>
        <taxon>Roseobacteraceae</taxon>
        <taxon>Celeribacter</taxon>
    </lineage>
</organism>
<keyword evidence="10" id="KW-0969">Cilium</keyword>
<dbReference type="EMBL" id="BAABDF010000003">
    <property type="protein sequence ID" value="GAA3858820.1"/>
    <property type="molecule type" value="Genomic_DNA"/>
</dbReference>
<protein>
    <recommendedName>
        <fullName evidence="4">Flagellar hook-associated protein 1</fullName>
    </recommendedName>
</protein>
<dbReference type="InterPro" id="IPR053927">
    <property type="entry name" value="FlgK_helical"/>
</dbReference>
<evidence type="ECO:0000256" key="6">
    <source>
        <dbReference type="ARBA" id="ARBA00023143"/>
    </source>
</evidence>
<evidence type="ECO:0000256" key="5">
    <source>
        <dbReference type="ARBA" id="ARBA00022525"/>
    </source>
</evidence>
<evidence type="ECO:0000313" key="10">
    <source>
        <dbReference type="EMBL" id="GAA3858820.1"/>
    </source>
</evidence>
<dbReference type="NCBIfam" id="TIGR02492">
    <property type="entry name" value="flgK_ends"/>
    <property type="match status" value="1"/>
</dbReference>
<accession>A0ABP7JXQ2</accession>
<evidence type="ECO:0000256" key="4">
    <source>
        <dbReference type="ARBA" id="ARBA00016244"/>
    </source>
</evidence>
<evidence type="ECO:0000256" key="2">
    <source>
        <dbReference type="ARBA" id="ARBA00004613"/>
    </source>
</evidence>
<comment type="similarity">
    <text evidence="3">Belongs to the flagella basal body rod proteins family.</text>
</comment>
<feature type="domain" description="Flagellar hook-associated protein FlgK helical" evidence="9">
    <location>
        <begin position="101"/>
        <end position="312"/>
    </location>
</feature>
<dbReference type="Pfam" id="PF00460">
    <property type="entry name" value="Flg_bb_rod"/>
    <property type="match status" value="1"/>
</dbReference>
<dbReference type="InterPro" id="IPR002371">
    <property type="entry name" value="FlgK"/>
</dbReference>
<evidence type="ECO:0000256" key="1">
    <source>
        <dbReference type="ARBA" id="ARBA00004117"/>
    </source>
</evidence>
<evidence type="ECO:0000256" key="3">
    <source>
        <dbReference type="ARBA" id="ARBA00009677"/>
    </source>
</evidence>
<dbReference type="InterPro" id="IPR010930">
    <property type="entry name" value="Flg_bb/hook_C_dom"/>
</dbReference>
<dbReference type="SUPFAM" id="SSF64518">
    <property type="entry name" value="Phase 1 flagellin"/>
    <property type="match status" value="1"/>
</dbReference>
<proteinExistence type="inferred from homology"/>
<feature type="domain" description="Flagellar basal body rod protein N-terminal" evidence="7">
    <location>
        <begin position="8"/>
        <end position="36"/>
    </location>
</feature>
<evidence type="ECO:0000259" key="9">
    <source>
        <dbReference type="Pfam" id="PF22638"/>
    </source>
</evidence>
<dbReference type="PANTHER" id="PTHR30033">
    <property type="entry name" value="FLAGELLAR HOOK-ASSOCIATED PROTEIN 1"/>
    <property type="match status" value="1"/>
</dbReference>
<keyword evidence="10" id="KW-0966">Cell projection</keyword>
<keyword evidence="5" id="KW-0964">Secreted</keyword>
<dbReference type="PANTHER" id="PTHR30033:SF1">
    <property type="entry name" value="FLAGELLAR HOOK-ASSOCIATED PROTEIN 1"/>
    <property type="match status" value="1"/>
</dbReference>
<sequence>MSITNALSNALTGLSAVSRAADVVSNNVSNAMTDGYGRRDIELSSRTLGRNGAGVEVVGVSRHYDPVVTGNRRLADASVGMEGTLASFQENFARALGQADEPQSLTGRITGLETALIEAASQPHSDARLSAVLNAAKGITDSLNSAADAIVTERVQADSSIGKSVEFLQSALEKVVEINVSIQESSTIGYDVNSLLDQRQGIIDQISELVPVKEIPRKNGMVALMTTGGAMLVDSKAATLEFTTTPTISPDMTIENGPLSGLTLNGQPVSTDMESGFMAGGKLAALFHVRDVAAPQAQVELDAVARDVIERFQSPAVDATLGLTDAGLFTDATSYFDSANEENIAARISVNSAVDPSKGGDLWKLRDGIGALAEGDPGNASTLRSLADALRAPRSPVSGGFSSHERSSVSLSSDLYSLVSTRLLDSESAQSFASARQETFRSMELEQGVDTDQEMQKLLLIEQNYSANARVIETIDKLIDQLLGMT</sequence>
<evidence type="ECO:0000259" key="7">
    <source>
        <dbReference type="Pfam" id="PF00460"/>
    </source>
</evidence>